<evidence type="ECO:0000313" key="2">
    <source>
        <dbReference type="Proteomes" id="UP000567179"/>
    </source>
</evidence>
<dbReference type="AlphaFoldDB" id="A0A8H5ERA0"/>
<reference evidence="1 2" key="1">
    <citation type="journal article" date="2020" name="ISME J.">
        <title>Uncovering the hidden diversity of litter-decomposition mechanisms in mushroom-forming fungi.</title>
        <authorList>
            <person name="Floudas D."/>
            <person name="Bentzer J."/>
            <person name="Ahren D."/>
            <person name="Johansson T."/>
            <person name="Persson P."/>
            <person name="Tunlid A."/>
        </authorList>
    </citation>
    <scope>NUCLEOTIDE SEQUENCE [LARGE SCALE GENOMIC DNA]</scope>
    <source>
        <strain evidence="1 2">CBS 101986</strain>
    </source>
</reference>
<dbReference type="Proteomes" id="UP000567179">
    <property type="component" value="Unassembled WGS sequence"/>
</dbReference>
<accession>A0A8H5ERA0</accession>
<sequence>MMKPCIEDKDLQVILRAVPTLRTLTLELTEDNRSHALFKCLSQKDLDRPGALHLIDPFLPLLERLDLVAPAPRHWKTFIEMFADDATLSGEEFAQTRPRRHALQVTFKAQSGVHRSRMDLISLSQLVVLWEKYRFFAVFHFDDEDVPSATKESFLIESYRYRSLSLPRPLDEQYIKLQAHLTVLSSLSF</sequence>
<comment type="caution">
    <text evidence="1">The sequence shown here is derived from an EMBL/GenBank/DDBJ whole genome shotgun (WGS) entry which is preliminary data.</text>
</comment>
<dbReference type="EMBL" id="JAACJJ010000059">
    <property type="protein sequence ID" value="KAF5309537.1"/>
    <property type="molecule type" value="Genomic_DNA"/>
</dbReference>
<organism evidence="1 2">
    <name type="scientific">Psilocybe cf. subviscida</name>
    <dbReference type="NCBI Taxonomy" id="2480587"/>
    <lineage>
        <taxon>Eukaryota</taxon>
        <taxon>Fungi</taxon>
        <taxon>Dikarya</taxon>
        <taxon>Basidiomycota</taxon>
        <taxon>Agaricomycotina</taxon>
        <taxon>Agaricomycetes</taxon>
        <taxon>Agaricomycetidae</taxon>
        <taxon>Agaricales</taxon>
        <taxon>Agaricineae</taxon>
        <taxon>Strophariaceae</taxon>
        <taxon>Psilocybe</taxon>
    </lineage>
</organism>
<keyword evidence="2" id="KW-1185">Reference proteome</keyword>
<protein>
    <submittedName>
        <fullName evidence="1">Uncharacterized protein</fullName>
    </submittedName>
</protein>
<evidence type="ECO:0000313" key="1">
    <source>
        <dbReference type="EMBL" id="KAF5309537.1"/>
    </source>
</evidence>
<proteinExistence type="predicted"/>
<name>A0A8H5ERA0_9AGAR</name>
<gene>
    <name evidence="1" type="ORF">D9619_012356</name>
</gene>